<dbReference type="InterPro" id="IPR003489">
    <property type="entry name" value="RHF/RaiA"/>
</dbReference>
<keyword evidence="1" id="KW-0810">Translation regulation</keyword>
<gene>
    <name evidence="4" type="ORF">TrRE_jg9548</name>
</gene>
<dbReference type="SUPFAM" id="SSF69754">
    <property type="entry name" value="Ribosome binding protein Y (YfiA homologue)"/>
    <property type="match status" value="1"/>
</dbReference>
<organism evidence="4 5">
    <name type="scientific">Triparma retinervis</name>
    <dbReference type="NCBI Taxonomy" id="2557542"/>
    <lineage>
        <taxon>Eukaryota</taxon>
        <taxon>Sar</taxon>
        <taxon>Stramenopiles</taxon>
        <taxon>Ochrophyta</taxon>
        <taxon>Bolidophyceae</taxon>
        <taxon>Parmales</taxon>
        <taxon>Triparmaceae</taxon>
        <taxon>Triparma</taxon>
    </lineage>
</organism>
<reference evidence="4" key="1">
    <citation type="submission" date="2022-07" db="EMBL/GenBank/DDBJ databases">
        <title>Genome analysis of Parmales, a sister group of diatoms, reveals the evolutionary specialization of diatoms from phago-mixotrophs to photoautotrophs.</title>
        <authorList>
            <person name="Ban H."/>
            <person name="Sato S."/>
            <person name="Yoshikawa S."/>
            <person name="Kazumasa Y."/>
            <person name="Nakamura Y."/>
            <person name="Ichinomiya M."/>
            <person name="Saitoh K."/>
            <person name="Sato N."/>
            <person name="Blanc-Mathieu R."/>
            <person name="Endo H."/>
            <person name="Kuwata A."/>
            <person name="Ogata H."/>
        </authorList>
    </citation>
    <scope>NUCLEOTIDE SEQUENCE</scope>
</reference>
<protein>
    <recommendedName>
        <fullName evidence="3">Sigma 54 modulation/S30EA ribosomal protein C-terminal domain-containing protein</fullName>
    </recommendedName>
</protein>
<dbReference type="GO" id="GO:0045900">
    <property type="term" value="P:negative regulation of translational elongation"/>
    <property type="evidence" value="ECO:0007669"/>
    <property type="project" value="TreeGrafter"/>
</dbReference>
<dbReference type="Gene3D" id="3.30.505.50">
    <property type="entry name" value="Sigma 54 modulation/S30EA ribosomal protein, C-terminal domain"/>
    <property type="match status" value="1"/>
</dbReference>
<dbReference type="GO" id="GO:0022627">
    <property type="term" value="C:cytosolic small ribosomal subunit"/>
    <property type="evidence" value="ECO:0007669"/>
    <property type="project" value="TreeGrafter"/>
</dbReference>
<name>A0A9W7AAG1_9STRA</name>
<dbReference type="Pfam" id="PF02482">
    <property type="entry name" value="Ribosomal_S30AE"/>
    <property type="match status" value="1"/>
</dbReference>
<dbReference type="Gene3D" id="3.30.160.100">
    <property type="entry name" value="Ribosome hibernation promotion factor-like"/>
    <property type="match status" value="1"/>
</dbReference>
<feature type="compositionally biased region" description="Basic and acidic residues" evidence="2">
    <location>
        <begin position="147"/>
        <end position="157"/>
    </location>
</feature>
<evidence type="ECO:0000313" key="4">
    <source>
        <dbReference type="EMBL" id="GMH68682.1"/>
    </source>
</evidence>
<dbReference type="PANTHER" id="PTHR33231">
    <property type="entry name" value="30S RIBOSOMAL PROTEIN"/>
    <property type="match status" value="1"/>
</dbReference>
<feature type="region of interest" description="Disordered" evidence="2">
    <location>
        <begin position="118"/>
        <end position="162"/>
    </location>
</feature>
<dbReference type="EMBL" id="BRXZ01004113">
    <property type="protein sequence ID" value="GMH68682.1"/>
    <property type="molecule type" value="Genomic_DNA"/>
</dbReference>
<accession>A0A9W7AAG1</accession>
<dbReference type="HAMAP" id="MF_00839">
    <property type="entry name" value="HPF"/>
    <property type="match status" value="1"/>
</dbReference>
<dbReference type="InterPro" id="IPR036567">
    <property type="entry name" value="RHF-like"/>
</dbReference>
<sequence length="226" mass="24718">MKHKLFSTPDADSKDVSNTNSNTASSIVISGDNIDLTDSLKSYTTKKLTTALSRSTSPTVSEFHLSVSRNPSSTSLHSAEVTVRLPCGATIRAKDSCADMYASIDAVSDRVRSKARKFMSRRSKGYHRSKAIRTADFQEEDSQEEGDGTREGPGEGGRDDEDYVDAYLPTVTRVKSFDLPPVSVAEAVFALDYIDHDFYVFRDEDTGEVAVVYKRNGGGVGLIQPK</sequence>
<keyword evidence="5" id="KW-1185">Reference proteome</keyword>
<evidence type="ECO:0000256" key="2">
    <source>
        <dbReference type="SAM" id="MobiDB-lite"/>
    </source>
</evidence>
<feature type="compositionally biased region" description="Acidic residues" evidence="2">
    <location>
        <begin position="137"/>
        <end position="146"/>
    </location>
</feature>
<dbReference type="Pfam" id="PF16321">
    <property type="entry name" value="Ribosom_S30AE_C"/>
    <property type="match status" value="1"/>
</dbReference>
<proteinExistence type="inferred from homology"/>
<dbReference type="InterPro" id="IPR038416">
    <property type="entry name" value="Ribosom_S30AE_C_sf"/>
</dbReference>
<dbReference type="InterPro" id="IPR032528">
    <property type="entry name" value="Ribosom_S30AE_C"/>
</dbReference>
<dbReference type="InterPro" id="IPR034694">
    <property type="entry name" value="HPF_long/plastid"/>
</dbReference>
<dbReference type="CDD" id="cd00552">
    <property type="entry name" value="RaiA"/>
    <property type="match status" value="1"/>
</dbReference>
<feature type="region of interest" description="Disordered" evidence="2">
    <location>
        <begin position="1"/>
        <end position="24"/>
    </location>
</feature>
<feature type="domain" description="Sigma 54 modulation/S30EA ribosomal protein C-terminal" evidence="3">
    <location>
        <begin position="169"/>
        <end position="222"/>
    </location>
</feature>
<evidence type="ECO:0000313" key="5">
    <source>
        <dbReference type="Proteomes" id="UP001165082"/>
    </source>
</evidence>
<dbReference type="GO" id="GO:0043024">
    <property type="term" value="F:ribosomal small subunit binding"/>
    <property type="evidence" value="ECO:0007669"/>
    <property type="project" value="TreeGrafter"/>
</dbReference>
<feature type="compositionally biased region" description="Basic residues" evidence="2">
    <location>
        <begin position="118"/>
        <end position="131"/>
    </location>
</feature>
<dbReference type="Proteomes" id="UP001165082">
    <property type="component" value="Unassembled WGS sequence"/>
</dbReference>
<dbReference type="NCBIfam" id="TIGR00741">
    <property type="entry name" value="yfiA"/>
    <property type="match status" value="1"/>
</dbReference>
<dbReference type="AlphaFoldDB" id="A0A9W7AAG1"/>
<evidence type="ECO:0000256" key="1">
    <source>
        <dbReference type="ARBA" id="ARBA00022845"/>
    </source>
</evidence>
<dbReference type="InterPro" id="IPR050574">
    <property type="entry name" value="HPF/YfiA_ribosome-assoc"/>
</dbReference>
<evidence type="ECO:0000259" key="3">
    <source>
        <dbReference type="Pfam" id="PF16321"/>
    </source>
</evidence>
<dbReference type="OrthoDB" id="10253151at2759"/>
<dbReference type="PANTHER" id="PTHR33231:SF1">
    <property type="entry name" value="30S RIBOSOMAL PROTEIN"/>
    <property type="match status" value="1"/>
</dbReference>
<comment type="caution">
    <text evidence="4">The sequence shown here is derived from an EMBL/GenBank/DDBJ whole genome shotgun (WGS) entry which is preliminary data.</text>
</comment>